<keyword evidence="6 7" id="KW-0472">Membrane</keyword>
<evidence type="ECO:0000256" key="4">
    <source>
        <dbReference type="ARBA" id="ARBA00022692"/>
    </source>
</evidence>
<evidence type="ECO:0000256" key="1">
    <source>
        <dbReference type="ARBA" id="ARBA00004651"/>
    </source>
</evidence>
<evidence type="ECO:0000313" key="8">
    <source>
        <dbReference type="EMBL" id="QLJ52725.1"/>
    </source>
</evidence>
<reference evidence="9" key="1">
    <citation type="submission" date="2020-07" db="EMBL/GenBank/DDBJ databases">
        <title>Metabolic diversity and evolutionary history of the archaeal phylum ###Micrarchaeota### uncovered from a freshwater lake metagenome.</title>
        <authorList>
            <person name="Kadnikov V.V."/>
            <person name="Savvichev A.S."/>
            <person name="Mardanov A.V."/>
            <person name="Beletsky A.V."/>
            <person name="Chupakov A.V."/>
            <person name="Kokryatskaya N.M."/>
            <person name="Pimenov N.V."/>
            <person name="Ravin N.V."/>
        </authorList>
    </citation>
    <scope>NUCLEOTIDE SEQUENCE [LARGE SCALE GENOMIC DNA]</scope>
</reference>
<feature type="transmembrane region" description="Helical" evidence="7">
    <location>
        <begin position="87"/>
        <end position="109"/>
    </location>
</feature>
<dbReference type="KEGG" id="flt:Sv326_0550"/>
<organism evidence="8 9">
    <name type="scientific">Fermentimicrarchaeum limneticum</name>
    <dbReference type="NCBI Taxonomy" id="2795018"/>
    <lineage>
        <taxon>Archaea</taxon>
        <taxon>Candidatus Micrarchaeota</taxon>
        <taxon>Candidatus Fermentimicrarchaeales</taxon>
        <taxon>Candidatus Fermentimicrarchaeaceae</taxon>
        <taxon>Candidatus Fermentimicrarchaeum</taxon>
    </lineage>
</organism>
<name>A0A7D5XC49_FERL1</name>
<keyword evidence="3" id="KW-1003">Cell membrane</keyword>
<dbReference type="EMBL" id="CP058998">
    <property type="protein sequence ID" value="QLJ52725.1"/>
    <property type="molecule type" value="Genomic_DNA"/>
</dbReference>
<evidence type="ECO:0000313" key="9">
    <source>
        <dbReference type="Proteomes" id="UP000510821"/>
    </source>
</evidence>
<feature type="transmembrane region" description="Helical" evidence="7">
    <location>
        <begin position="177"/>
        <end position="199"/>
    </location>
</feature>
<feature type="transmembrane region" description="Helical" evidence="7">
    <location>
        <begin position="115"/>
        <end position="136"/>
    </location>
</feature>
<dbReference type="AlphaFoldDB" id="A0A7D5XC49"/>
<dbReference type="GO" id="GO:0005886">
    <property type="term" value="C:plasma membrane"/>
    <property type="evidence" value="ECO:0007669"/>
    <property type="project" value="UniProtKB-SubCell"/>
</dbReference>
<comment type="similarity">
    <text evidence="2">Belongs to the UPF0718 family.</text>
</comment>
<sequence>MFNGGVALLIEYITQHTLTCLIPAFFAAGLINTAVPKSWIMKILGGTNKVLAYVLASASGMFFSVCSCTVIPFFAGVYKRGAGLGPAIALLYSWPAINLAAFALTGSVFGAKMAILRAVFAILIAFITGNVIEFFFKDDRKEPSKKLKASTVGMDASEKKRSKKELFKDWMKATWDFFLMIFPYLLVGVFLAGAIRVILPRDLVSKYVGGDSLWSCFFISFMGAFSYFSSLTEVPITQTLVSLGMGRGAALSEFLADPALSLPSAMAVAKIIGWKRTAVYLSLVVIFSTFIGWLMGAEMLGWVY</sequence>
<dbReference type="PANTHER" id="PTHR43299">
    <property type="entry name" value="UPF0718 PROTEIN YRAQ"/>
    <property type="match status" value="1"/>
</dbReference>
<evidence type="ECO:0000256" key="2">
    <source>
        <dbReference type="ARBA" id="ARBA00006386"/>
    </source>
</evidence>
<proteinExistence type="inferred from homology"/>
<feature type="transmembrane region" description="Helical" evidence="7">
    <location>
        <begin position="51"/>
        <end position="75"/>
    </location>
</feature>
<dbReference type="PANTHER" id="PTHR43299:SF1">
    <property type="entry name" value="UPF0718 PROTEIN YRAQ"/>
    <property type="match status" value="1"/>
</dbReference>
<evidence type="ECO:0000256" key="5">
    <source>
        <dbReference type="ARBA" id="ARBA00022989"/>
    </source>
</evidence>
<evidence type="ECO:0000256" key="3">
    <source>
        <dbReference type="ARBA" id="ARBA00022475"/>
    </source>
</evidence>
<dbReference type="InterPro" id="IPR005524">
    <property type="entry name" value="DUF318"/>
</dbReference>
<feature type="transmembrane region" description="Helical" evidence="7">
    <location>
        <begin position="12"/>
        <end position="31"/>
    </location>
</feature>
<dbReference type="Proteomes" id="UP000510821">
    <property type="component" value="Chromosome"/>
</dbReference>
<evidence type="ECO:0000256" key="6">
    <source>
        <dbReference type="ARBA" id="ARBA00023136"/>
    </source>
</evidence>
<feature type="transmembrane region" description="Helical" evidence="7">
    <location>
        <begin position="278"/>
        <end position="296"/>
    </location>
</feature>
<keyword evidence="4 7" id="KW-0812">Transmembrane</keyword>
<evidence type="ECO:0000256" key="7">
    <source>
        <dbReference type="SAM" id="Phobius"/>
    </source>
</evidence>
<keyword evidence="5 7" id="KW-1133">Transmembrane helix</keyword>
<comment type="subcellular location">
    <subcellularLocation>
        <location evidence="1">Cell membrane</location>
        <topology evidence="1">Multi-pass membrane protein</topology>
    </subcellularLocation>
</comment>
<feature type="transmembrane region" description="Helical" evidence="7">
    <location>
        <begin position="211"/>
        <end position="228"/>
    </location>
</feature>
<protein>
    <submittedName>
        <fullName evidence="8">Putative membrane protein, YraQ family</fullName>
    </submittedName>
</protein>
<accession>A0A7D5XC49</accession>
<gene>
    <name evidence="8" type="ORF">Sv326_0550</name>
</gene>
<dbReference type="Pfam" id="PF03773">
    <property type="entry name" value="ArsP_1"/>
    <property type="match status" value="1"/>
</dbReference>